<feature type="compositionally biased region" description="Polar residues" evidence="1">
    <location>
        <begin position="123"/>
        <end position="135"/>
    </location>
</feature>
<dbReference type="AlphaFoldDB" id="A0A6G1BW85"/>
<name>A0A6G1BW85_9ORYZ</name>
<evidence type="ECO:0000256" key="1">
    <source>
        <dbReference type="SAM" id="MobiDB-lite"/>
    </source>
</evidence>
<evidence type="ECO:0000313" key="3">
    <source>
        <dbReference type="Proteomes" id="UP000479710"/>
    </source>
</evidence>
<dbReference type="Proteomes" id="UP000479710">
    <property type="component" value="Unassembled WGS sequence"/>
</dbReference>
<reference evidence="2 3" key="1">
    <citation type="submission" date="2019-11" db="EMBL/GenBank/DDBJ databases">
        <title>Whole genome sequence of Oryza granulata.</title>
        <authorList>
            <person name="Li W."/>
        </authorList>
    </citation>
    <scope>NUCLEOTIDE SEQUENCE [LARGE SCALE GENOMIC DNA]</scope>
    <source>
        <strain evidence="3">cv. Menghai</strain>
        <tissue evidence="2">Leaf</tissue>
    </source>
</reference>
<feature type="compositionally biased region" description="Polar residues" evidence="1">
    <location>
        <begin position="75"/>
        <end position="97"/>
    </location>
</feature>
<evidence type="ECO:0000313" key="2">
    <source>
        <dbReference type="EMBL" id="KAF0892186.1"/>
    </source>
</evidence>
<dbReference type="EMBL" id="SPHZ02000011">
    <property type="protein sequence ID" value="KAF0892186.1"/>
    <property type="molecule type" value="Genomic_DNA"/>
</dbReference>
<protein>
    <recommendedName>
        <fullName evidence="4">DUF834 domain-containing protein</fullName>
    </recommendedName>
</protein>
<evidence type="ECO:0008006" key="4">
    <source>
        <dbReference type="Google" id="ProtNLM"/>
    </source>
</evidence>
<feature type="region of interest" description="Disordered" evidence="1">
    <location>
        <begin position="1"/>
        <end position="151"/>
    </location>
</feature>
<organism evidence="2 3">
    <name type="scientific">Oryza meyeriana var. granulata</name>
    <dbReference type="NCBI Taxonomy" id="110450"/>
    <lineage>
        <taxon>Eukaryota</taxon>
        <taxon>Viridiplantae</taxon>
        <taxon>Streptophyta</taxon>
        <taxon>Embryophyta</taxon>
        <taxon>Tracheophyta</taxon>
        <taxon>Spermatophyta</taxon>
        <taxon>Magnoliopsida</taxon>
        <taxon>Liliopsida</taxon>
        <taxon>Poales</taxon>
        <taxon>Poaceae</taxon>
        <taxon>BOP clade</taxon>
        <taxon>Oryzoideae</taxon>
        <taxon>Oryzeae</taxon>
        <taxon>Oryzinae</taxon>
        <taxon>Oryza</taxon>
        <taxon>Oryza meyeriana</taxon>
    </lineage>
</organism>
<feature type="compositionally biased region" description="Basic and acidic residues" evidence="1">
    <location>
        <begin position="102"/>
        <end position="116"/>
    </location>
</feature>
<accession>A0A6G1BW85</accession>
<proteinExistence type="predicted"/>
<keyword evidence="3" id="KW-1185">Reference proteome</keyword>
<comment type="caution">
    <text evidence="2">The sequence shown here is derived from an EMBL/GenBank/DDBJ whole genome shotgun (WGS) entry which is preliminary data.</text>
</comment>
<sequence>MATTANTEETPWGTEGHRGMITGERRDDGVGDCLAAAVGRTRRHDGGVDDDADEGKEDISEQGGGRKKKEVLATTEDSQVTATATASDVYGSNSEQQPRLARAAEDGKPRRRSTDRGKRRQRTGNSMTTMTPTSRGKQGGEGGVGELTSGW</sequence>
<gene>
    <name evidence="2" type="ORF">E2562_014780</name>
</gene>
<feature type="compositionally biased region" description="Basic and acidic residues" evidence="1">
    <location>
        <begin position="15"/>
        <end position="29"/>
    </location>
</feature>